<protein>
    <submittedName>
        <fullName evidence="3">Fish-egg lectin-like</fullName>
    </submittedName>
</protein>
<sequence length="583" mass="63451">MHIAKTQSSFCLYTGLRCTLITGKLRQVDAGAGQVYGVNDADDIFRLIGNNWEHVSGKLIHVSVGPGGIWGANRQNNIFKFQDGGWVQVAGSLKQVDAGGDKYLGGVNSGDNIFCLNQDSTLSTDTTLPFVPIEGSLMYYSCGLHGCWGVNSNKAIFYRLNVSPNECRGREWKAVEGNMIMVEVGTDGSVYGINAVGNVYKRQGISVLNPVGTAWSLVNVYGPFKHVSYDEGMLWLLNTDGDIFKCDHSQSVLLMFLSPITGLQCTLVPGKLKQIDAGAGQVYGVNDADDIFRLNGNNWVQVPGKLIHVSVGPSGVWGANRQNNIFKIQDGNWVQVAGLRCTLITGKLRQVDAGAGQVYGVNDADDIFRLIGNNWEHVSGKLIHVSVGPGGIWGANRQNNIFKFQDGGWVQVAGSLKQVDAGGDKYLGGVNSGDKIFCLNQDSTLSTDTTLPFVPIEGSLMYYSCGLHGCWGVNSNKAIFYRLNVSPNECRGREWKAVEGNMIMVEVGTDGSVYGINAVGNVYKRQGISVLNPVGTAWSLVNVYGPFKHVSYDEGMLWLLNTDGDIFKCDVSYSYHHVCMHYN</sequence>
<proteinExistence type="inferred from homology"/>
<dbReference type="SMART" id="SM00706">
    <property type="entry name" value="TECPR"/>
    <property type="match status" value="14"/>
</dbReference>
<dbReference type="GO" id="GO:0030246">
    <property type="term" value="F:carbohydrate binding"/>
    <property type="evidence" value="ECO:0007669"/>
    <property type="project" value="UniProtKB-KW"/>
</dbReference>
<organism evidence="3 4">
    <name type="scientific">Pelobates cultripes</name>
    <name type="common">Western spadefoot toad</name>
    <dbReference type="NCBI Taxonomy" id="61616"/>
    <lineage>
        <taxon>Eukaryota</taxon>
        <taxon>Metazoa</taxon>
        <taxon>Chordata</taxon>
        <taxon>Craniata</taxon>
        <taxon>Vertebrata</taxon>
        <taxon>Euteleostomi</taxon>
        <taxon>Amphibia</taxon>
        <taxon>Batrachia</taxon>
        <taxon>Anura</taxon>
        <taxon>Pelobatoidea</taxon>
        <taxon>Pelobatidae</taxon>
        <taxon>Pelobates</taxon>
    </lineage>
</organism>
<reference evidence="3" key="1">
    <citation type="submission" date="2022-03" db="EMBL/GenBank/DDBJ databases">
        <authorList>
            <person name="Alioto T."/>
            <person name="Alioto T."/>
            <person name="Gomez Garrido J."/>
        </authorList>
    </citation>
    <scope>NUCLEOTIDE SEQUENCE</scope>
</reference>
<dbReference type="InterPro" id="IPR051513">
    <property type="entry name" value="Tectonin_beta-prop"/>
</dbReference>
<dbReference type="PANTHER" id="PTHR23250:SF3">
    <property type="entry name" value="FISH-EGG LECTIN-LIKE ISOFORM X1-RELATED"/>
    <property type="match status" value="1"/>
</dbReference>
<dbReference type="EMBL" id="OW240921">
    <property type="protein sequence ID" value="CAH2318815.1"/>
    <property type="molecule type" value="Genomic_DNA"/>
</dbReference>
<gene>
    <name evidence="3" type="ORF">PECUL_23A047108</name>
</gene>
<evidence type="ECO:0000313" key="3">
    <source>
        <dbReference type="EMBL" id="CAH2318815.1"/>
    </source>
</evidence>
<evidence type="ECO:0000256" key="1">
    <source>
        <dbReference type="ARBA" id="ARBA00022734"/>
    </source>
</evidence>
<name>A0AAD1T545_PELCU</name>
<evidence type="ECO:0000313" key="4">
    <source>
        <dbReference type="Proteomes" id="UP001295444"/>
    </source>
</evidence>
<dbReference type="Pfam" id="PF19193">
    <property type="entry name" value="Tectonin"/>
    <property type="match status" value="3"/>
</dbReference>
<keyword evidence="4" id="KW-1185">Reference proteome</keyword>
<comment type="similarity">
    <text evidence="2">Belongs to the tectonin family.</text>
</comment>
<dbReference type="InterPro" id="IPR006624">
    <property type="entry name" value="Beta-propeller_rpt_TECPR"/>
</dbReference>
<evidence type="ECO:0000256" key="2">
    <source>
        <dbReference type="ARBA" id="ARBA00038331"/>
    </source>
</evidence>
<keyword evidence="1" id="KW-0430">Lectin</keyword>
<dbReference type="AlphaFoldDB" id="A0AAD1T545"/>
<dbReference type="PANTHER" id="PTHR23250">
    <property type="entry name" value="DYSFERLIN-RELATED"/>
    <property type="match status" value="1"/>
</dbReference>
<accession>A0AAD1T545</accession>
<dbReference type="Proteomes" id="UP001295444">
    <property type="component" value="Chromosome 10"/>
</dbReference>